<evidence type="ECO:0000313" key="2">
    <source>
        <dbReference type="Proteomes" id="UP000702954"/>
    </source>
</evidence>
<dbReference type="Proteomes" id="UP000702954">
    <property type="component" value="Unassembled WGS sequence"/>
</dbReference>
<keyword evidence="2" id="KW-1185">Reference proteome</keyword>
<comment type="caution">
    <text evidence="1">The sequence shown here is derived from an EMBL/GenBank/DDBJ whole genome shotgun (WGS) entry which is preliminary data.</text>
</comment>
<proteinExistence type="predicted"/>
<dbReference type="EMBL" id="BHEO01000008">
    <property type="protein sequence ID" value="GBU05129.1"/>
    <property type="molecule type" value="Genomic_DNA"/>
</dbReference>
<reference evidence="1 2" key="1">
    <citation type="journal article" date="2018" name="Int. J. Syst. Evol. Microbiol.">
        <title>Draft Genome Sequence of Faecalimonas umbilicata JCM 30896T, an Acetate-Producing Bacterium Isolated from Human Feces.</title>
        <authorList>
            <person name="Sakamoto M."/>
            <person name="Ikeyama N."/>
            <person name="Yuki M."/>
            <person name="Ohkuma M."/>
        </authorList>
    </citation>
    <scope>NUCLEOTIDE SEQUENCE [LARGE SCALE GENOMIC DNA]</scope>
    <source>
        <strain evidence="1 2">EGH7</strain>
    </source>
</reference>
<protein>
    <recommendedName>
        <fullName evidence="3">Rop-like protein</fullName>
    </recommendedName>
</protein>
<evidence type="ECO:0008006" key="3">
    <source>
        <dbReference type="Google" id="ProtNLM"/>
    </source>
</evidence>
<name>A0ABQ0QXH2_9FIRM</name>
<gene>
    <name evidence="1" type="ORF">FAEUMB_16700</name>
</gene>
<organism evidence="1 2">
    <name type="scientific">Faecalimonas umbilicata</name>
    <dbReference type="NCBI Taxonomy" id="1912855"/>
    <lineage>
        <taxon>Bacteria</taxon>
        <taxon>Bacillati</taxon>
        <taxon>Bacillota</taxon>
        <taxon>Clostridia</taxon>
        <taxon>Lachnospirales</taxon>
        <taxon>Lachnospiraceae</taxon>
        <taxon>Faecalimonas</taxon>
    </lineage>
</organism>
<evidence type="ECO:0000313" key="1">
    <source>
        <dbReference type="EMBL" id="GBU05129.1"/>
    </source>
</evidence>
<sequence length="61" mass="6950">MGKGDKKGSDNMKSKDLEEIREDGREFAELIKKIPKERKNEALRLLEGFALCAEHMCRKAG</sequence>
<accession>A0ABQ0QXH2</accession>